<dbReference type="Gene3D" id="1.20.1280.50">
    <property type="match status" value="1"/>
</dbReference>
<dbReference type="PANTHER" id="PTHR31672">
    <property type="entry name" value="BNACNNG10540D PROTEIN"/>
    <property type="match status" value="1"/>
</dbReference>
<name>A0AAD9TE26_9ROSI</name>
<dbReference type="AlphaFoldDB" id="A0AAD9TE26"/>
<dbReference type="Pfam" id="PF07734">
    <property type="entry name" value="FBA_1"/>
    <property type="match status" value="1"/>
</dbReference>
<sequence length="206" mass="24257">MTNVENIPYELMTLILLKLSVKSLLRFRCVCKIGYALIKSPSFISTHLKSHNNEDAHLVVHNFEYRFIDDSNYPFEYSLFVDKTLKDLSYQVLDSQFPIHGELNGPYDGLFVVWQREYDLIYLCNIATRETRALPKCRFGYPHIYGCGYDPLSDGYKLVFLRLFSLEDGSNYSLDSHVSLYSSDNDSWRYLQVSELRQYFCRYYSC</sequence>
<feature type="domain" description="F-box" evidence="1">
    <location>
        <begin position="1"/>
        <end position="47"/>
    </location>
</feature>
<dbReference type="EMBL" id="JANJYI010000009">
    <property type="protein sequence ID" value="KAK2634062.1"/>
    <property type="molecule type" value="Genomic_DNA"/>
</dbReference>
<dbReference type="InterPro" id="IPR050796">
    <property type="entry name" value="SCF_F-box_component"/>
</dbReference>
<evidence type="ECO:0000259" key="1">
    <source>
        <dbReference type="PROSITE" id="PS50181"/>
    </source>
</evidence>
<organism evidence="2 3">
    <name type="scientific">Dipteronia dyeriana</name>
    <dbReference type="NCBI Taxonomy" id="168575"/>
    <lineage>
        <taxon>Eukaryota</taxon>
        <taxon>Viridiplantae</taxon>
        <taxon>Streptophyta</taxon>
        <taxon>Embryophyta</taxon>
        <taxon>Tracheophyta</taxon>
        <taxon>Spermatophyta</taxon>
        <taxon>Magnoliopsida</taxon>
        <taxon>eudicotyledons</taxon>
        <taxon>Gunneridae</taxon>
        <taxon>Pentapetalae</taxon>
        <taxon>rosids</taxon>
        <taxon>malvids</taxon>
        <taxon>Sapindales</taxon>
        <taxon>Sapindaceae</taxon>
        <taxon>Hippocastanoideae</taxon>
        <taxon>Acereae</taxon>
        <taxon>Dipteronia</taxon>
    </lineage>
</organism>
<gene>
    <name evidence="2" type="ORF">Ddye_028854</name>
</gene>
<dbReference type="Pfam" id="PF00646">
    <property type="entry name" value="F-box"/>
    <property type="match status" value="1"/>
</dbReference>
<dbReference type="Proteomes" id="UP001280121">
    <property type="component" value="Unassembled WGS sequence"/>
</dbReference>
<reference evidence="2" key="1">
    <citation type="journal article" date="2023" name="Plant J.">
        <title>Genome sequences and population genomics provide insights into the demographic history, inbreeding, and mutation load of two 'living fossil' tree species of Dipteronia.</title>
        <authorList>
            <person name="Feng Y."/>
            <person name="Comes H.P."/>
            <person name="Chen J."/>
            <person name="Zhu S."/>
            <person name="Lu R."/>
            <person name="Zhang X."/>
            <person name="Li P."/>
            <person name="Qiu J."/>
            <person name="Olsen K.M."/>
            <person name="Qiu Y."/>
        </authorList>
    </citation>
    <scope>NUCLEOTIDE SEQUENCE</scope>
    <source>
        <strain evidence="2">KIB01</strain>
    </source>
</reference>
<dbReference type="PROSITE" id="PS50181">
    <property type="entry name" value="FBOX"/>
    <property type="match status" value="1"/>
</dbReference>
<keyword evidence="3" id="KW-1185">Reference proteome</keyword>
<proteinExistence type="predicted"/>
<dbReference type="InterPro" id="IPR006527">
    <property type="entry name" value="F-box-assoc_dom_typ1"/>
</dbReference>
<dbReference type="SMART" id="SM00256">
    <property type="entry name" value="FBOX"/>
    <property type="match status" value="1"/>
</dbReference>
<comment type="caution">
    <text evidence="2">The sequence shown here is derived from an EMBL/GenBank/DDBJ whole genome shotgun (WGS) entry which is preliminary data.</text>
</comment>
<accession>A0AAD9TE26</accession>
<evidence type="ECO:0000313" key="3">
    <source>
        <dbReference type="Proteomes" id="UP001280121"/>
    </source>
</evidence>
<dbReference type="PANTHER" id="PTHR31672:SF13">
    <property type="entry name" value="F-BOX PROTEIN CPR30-LIKE"/>
    <property type="match status" value="1"/>
</dbReference>
<evidence type="ECO:0000313" key="2">
    <source>
        <dbReference type="EMBL" id="KAK2634062.1"/>
    </source>
</evidence>
<dbReference type="InterPro" id="IPR036047">
    <property type="entry name" value="F-box-like_dom_sf"/>
</dbReference>
<dbReference type="SUPFAM" id="SSF81383">
    <property type="entry name" value="F-box domain"/>
    <property type="match status" value="1"/>
</dbReference>
<protein>
    <recommendedName>
        <fullName evidence="1">F-box domain-containing protein</fullName>
    </recommendedName>
</protein>
<dbReference type="InterPro" id="IPR001810">
    <property type="entry name" value="F-box_dom"/>
</dbReference>